<dbReference type="Pfam" id="PF04030">
    <property type="entry name" value="ALO"/>
    <property type="match status" value="1"/>
</dbReference>
<evidence type="ECO:0000313" key="4">
    <source>
        <dbReference type="EMBL" id="SEL13346.1"/>
    </source>
</evidence>
<evidence type="ECO:0000259" key="3">
    <source>
        <dbReference type="PROSITE" id="PS51387"/>
    </source>
</evidence>
<dbReference type="Gene3D" id="3.30.465.10">
    <property type="match status" value="1"/>
</dbReference>
<dbReference type="InterPro" id="IPR016166">
    <property type="entry name" value="FAD-bd_PCMH"/>
</dbReference>
<keyword evidence="1" id="KW-0274">FAD</keyword>
<dbReference type="PIRSF" id="PIRSF000136">
    <property type="entry name" value="LGO_GLO"/>
    <property type="match status" value="1"/>
</dbReference>
<dbReference type="PANTHER" id="PTHR43762">
    <property type="entry name" value="L-GULONOLACTONE OXIDASE"/>
    <property type="match status" value="1"/>
</dbReference>
<dbReference type="GO" id="GO:0003885">
    <property type="term" value="F:D-arabinono-1,4-lactone oxidase activity"/>
    <property type="evidence" value="ECO:0007669"/>
    <property type="project" value="InterPro"/>
</dbReference>
<dbReference type="Gene3D" id="1.10.45.10">
    <property type="entry name" value="Vanillyl-alcohol Oxidase, Chain A, domain 4"/>
    <property type="match status" value="1"/>
</dbReference>
<dbReference type="NCBIfam" id="TIGR01679">
    <property type="entry name" value="bact_FAD_ox"/>
    <property type="match status" value="1"/>
</dbReference>
<dbReference type="Gene3D" id="3.30.70.2520">
    <property type="match status" value="1"/>
</dbReference>
<dbReference type="SUPFAM" id="SSF56176">
    <property type="entry name" value="FAD-binding/transporter-associated domain-like"/>
    <property type="match status" value="1"/>
</dbReference>
<dbReference type="PANTHER" id="PTHR43762:SF1">
    <property type="entry name" value="D-ARABINONO-1,4-LACTONE OXIDASE"/>
    <property type="match status" value="1"/>
</dbReference>
<dbReference type="RefSeq" id="WP_083394290.1">
    <property type="nucleotide sequence ID" value="NZ_FOAS01000008.1"/>
</dbReference>
<dbReference type="GO" id="GO:0071949">
    <property type="term" value="F:FAD binding"/>
    <property type="evidence" value="ECO:0007669"/>
    <property type="project" value="InterPro"/>
</dbReference>
<keyword evidence="5" id="KW-1185">Reference proteome</keyword>
<evidence type="ECO:0000256" key="1">
    <source>
        <dbReference type="ARBA" id="ARBA00022827"/>
    </source>
</evidence>
<dbReference type="InterPro" id="IPR036318">
    <property type="entry name" value="FAD-bd_PCMH-like_sf"/>
</dbReference>
<dbReference type="PROSITE" id="PS51387">
    <property type="entry name" value="FAD_PCMH"/>
    <property type="match status" value="1"/>
</dbReference>
<keyword evidence="1" id="KW-0285">Flavoprotein</keyword>
<sequence>MPALTRRHLLQGLTALSAGAYSLPSLSNTWRNWSGNQHANPQQIIYAQSEEQISDALRQAKNLRVVGGSHSFSALVPSSDTLLSLEPMNGLVAHDTAQHQATFWAGSRLAQVSSESAKLGQSLINEPDINVQSLGGTISTATHGTGGQLKCLSANVEKIRLFTAEGLPLECSTSAHPEIFRAAQVGLGCLGVMTQITLQNEPLYKLKETVQVCSLEEAVSTVAAERLQHRHVEFWGFVDGGKAIIKRQMLTDEPDTPPLTSSIDENALLEFVADTAQKLPWLNSTLQKLVGVFVEESTRVGPSWQIFPSPRTVAFNEMEYQIPLEQGFACFNELTEAMRNSDIQVFFPLEFRFVQADELWLSPFFGQDCVSISIHQYAQQDYQALFALAEPILRKYGGRPHWGKWHSLTSKELAPLYPHWKDFLTVREALDPQGKFLTPYLRNLLGVV</sequence>
<protein>
    <submittedName>
        <fullName evidence="4">FAD-linked oxidoreductase</fullName>
    </submittedName>
</protein>
<dbReference type="InterPro" id="IPR010031">
    <property type="entry name" value="FAD_lactone_oxidase-like"/>
</dbReference>
<dbReference type="EMBL" id="FOAS01000008">
    <property type="protein sequence ID" value="SEL13346.1"/>
    <property type="molecule type" value="Genomic_DNA"/>
</dbReference>
<dbReference type="InterPro" id="IPR007173">
    <property type="entry name" value="ALO_C"/>
</dbReference>
<reference evidence="4 5" key="1">
    <citation type="submission" date="2016-10" db="EMBL/GenBank/DDBJ databases">
        <authorList>
            <person name="de Groot N.N."/>
        </authorList>
    </citation>
    <scope>NUCLEOTIDE SEQUENCE [LARGE SCALE GENOMIC DNA]</scope>
    <source>
        <strain evidence="4 5">JCM 19513</strain>
    </source>
</reference>
<dbReference type="InterPro" id="IPR016169">
    <property type="entry name" value="FAD-bd_PCMH_sub2"/>
</dbReference>
<dbReference type="InterPro" id="IPR016167">
    <property type="entry name" value="FAD-bd_PCMH_sub1"/>
</dbReference>
<accession>A0A1H7MPU8</accession>
<dbReference type="Pfam" id="PF01565">
    <property type="entry name" value="FAD_binding_4"/>
    <property type="match status" value="1"/>
</dbReference>
<name>A0A1H7MPU8_9GAMM</name>
<evidence type="ECO:0000256" key="2">
    <source>
        <dbReference type="ARBA" id="ARBA00023002"/>
    </source>
</evidence>
<proteinExistence type="predicted"/>
<dbReference type="STRING" id="1429083.GCA_001885685_00060"/>
<gene>
    <name evidence="4" type="ORF">SAMN05216214_108152</name>
</gene>
<dbReference type="Proteomes" id="UP000185766">
    <property type="component" value="Unassembled WGS sequence"/>
</dbReference>
<dbReference type="AlphaFoldDB" id="A0A1H7MPU8"/>
<dbReference type="InterPro" id="IPR006094">
    <property type="entry name" value="Oxid_FAD_bind_N"/>
</dbReference>
<feature type="domain" description="FAD-binding PCMH-type" evidence="3">
    <location>
        <begin position="37"/>
        <end position="203"/>
    </location>
</feature>
<keyword evidence="2" id="KW-0560">Oxidoreductase</keyword>
<organism evidence="4 5">
    <name type="scientific">Atopomonas hussainii</name>
    <dbReference type="NCBI Taxonomy" id="1429083"/>
    <lineage>
        <taxon>Bacteria</taxon>
        <taxon>Pseudomonadati</taxon>
        <taxon>Pseudomonadota</taxon>
        <taxon>Gammaproteobacteria</taxon>
        <taxon>Pseudomonadales</taxon>
        <taxon>Pseudomonadaceae</taxon>
        <taxon>Atopomonas</taxon>
    </lineage>
</organism>
<dbReference type="InterPro" id="IPR016171">
    <property type="entry name" value="Vanillyl_alc_oxidase_C-sub2"/>
</dbReference>
<evidence type="ECO:0000313" key="5">
    <source>
        <dbReference type="Proteomes" id="UP000185766"/>
    </source>
</evidence>
<dbReference type="GO" id="GO:0016020">
    <property type="term" value="C:membrane"/>
    <property type="evidence" value="ECO:0007669"/>
    <property type="project" value="InterPro"/>
</dbReference>
<dbReference type="Gene3D" id="3.30.43.10">
    <property type="entry name" value="Uridine Diphospho-n-acetylenolpyruvylglucosamine Reductase, domain 2"/>
    <property type="match status" value="1"/>
</dbReference>